<dbReference type="InterPro" id="IPR011009">
    <property type="entry name" value="Kinase-like_dom_sf"/>
</dbReference>
<evidence type="ECO:0000313" key="2">
    <source>
        <dbReference type="EMBL" id="KAH7303647.1"/>
    </source>
</evidence>
<dbReference type="EMBL" id="JAGPNK010000030">
    <property type="protein sequence ID" value="KAH7303647.1"/>
    <property type="molecule type" value="Genomic_DNA"/>
</dbReference>
<accession>A0A8K0SHH6</accession>
<organism evidence="2 3">
    <name type="scientific">Stachybotrys elegans</name>
    <dbReference type="NCBI Taxonomy" id="80388"/>
    <lineage>
        <taxon>Eukaryota</taxon>
        <taxon>Fungi</taxon>
        <taxon>Dikarya</taxon>
        <taxon>Ascomycota</taxon>
        <taxon>Pezizomycotina</taxon>
        <taxon>Sordariomycetes</taxon>
        <taxon>Hypocreomycetidae</taxon>
        <taxon>Hypocreales</taxon>
        <taxon>Stachybotryaceae</taxon>
        <taxon>Stachybotrys</taxon>
    </lineage>
</organism>
<dbReference type="InterPro" id="IPR002575">
    <property type="entry name" value="Aminoglycoside_PTrfase"/>
</dbReference>
<keyword evidence="2" id="KW-0808">Transferase</keyword>
<dbReference type="Proteomes" id="UP000813444">
    <property type="component" value="Unassembled WGS sequence"/>
</dbReference>
<dbReference type="Pfam" id="PF01636">
    <property type="entry name" value="APH"/>
    <property type="match status" value="1"/>
</dbReference>
<dbReference type="PANTHER" id="PTHR21310:SF55">
    <property type="entry name" value="AMINOGLYCOSIDE PHOSPHOTRANSFERASE DOMAIN-CONTAINING PROTEIN"/>
    <property type="match status" value="1"/>
</dbReference>
<evidence type="ECO:0000259" key="1">
    <source>
        <dbReference type="Pfam" id="PF01636"/>
    </source>
</evidence>
<keyword evidence="3" id="KW-1185">Reference proteome</keyword>
<dbReference type="OrthoDB" id="8300194at2759"/>
<protein>
    <submittedName>
        <fullName evidence="2">Kinase-like domain-containing protein</fullName>
    </submittedName>
</protein>
<dbReference type="Gene3D" id="3.90.1200.10">
    <property type="match status" value="1"/>
</dbReference>
<dbReference type="GO" id="GO:0016301">
    <property type="term" value="F:kinase activity"/>
    <property type="evidence" value="ECO:0007669"/>
    <property type="project" value="UniProtKB-KW"/>
</dbReference>
<name>A0A8K0SHH6_9HYPO</name>
<evidence type="ECO:0000313" key="3">
    <source>
        <dbReference type="Proteomes" id="UP000813444"/>
    </source>
</evidence>
<keyword evidence="2" id="KW-0418">Kinase</keyword>
<dbReference type="PANTHER" id="PTHR21310">
    <property type="entry name" value="AMINOGLYCOSIDE PHOSPHOTRANSFERASE-RELATED-RELATED"/>
    <property type="match status" value="1"/>
</dbReference>
<feature type="domain" description="Aminoglycoside phosphotransferase" evidence="1">
    <location>
        <begin position="101"/>
        <end position="242"/>
    </location>
</feature>
<sequence>MDPYLAKPDDIPSTDSYADVPFFGRYYPQPSDFRVDPQYINSKSGEALSYWASILDLCAESTRIYPADDQGRDVFAVGSVIVKSGHLHTHAEVDYSYADANEIQAISIARGVLGDIRVPEIYFSGMINGRQVLVQERLPGVCLTVAWPYLTETQRQSFKTQARNILARLHTIKPPSDRNSRGHVVEDPNILTNGRINPLEREILFSNIDNDLSFMHNDLTDSNCIVNNDKIVGLIDWEMAGYFGWKTAGEVHRRIRTPQREHFINANLSEERLRDIMYWNDLYDQ</sequence>
<reference evidence="2" key="1">
    <citation type="journal article" date="2021" name="Nat. Commun.">
        <title>Genetic determinants of endophytism in the Arabidopsis root mycobiome.</title>
        <authorList>
            <person name="Mesny F."/>
            <person name="Miyauchi S."/>
            <person name="Thiergart T."/>
            <person name="Pickel B."/>
            <person name="Atanasova L."/>
            <person name="Karlsson M."/>
            <person name="Huettel B."/>
            <person name="Barry K.W."/>
            <person name="Haridas S."/>
            <person name="Chen C."/>
            <person name="Bauer D."/>
            <person name="Andreopoulos W."/>
            <person name="Pangilinan J."/>
            <person name="LaButti K."/>
            <person name="Riley R."/>
            <person name="Lipzen A."/>
            <person name="Clum A."/>
            <person name="Drula E."/>
            <person name="Henrissat B."/>
            <person name="Kohler A."/>
            <person name="Grigoriev I.V."/>
            <person name="Martin F.M."/>
            <person name="Hacquard S."/>
        </authorList>
    </citation>
    <scope>NUCLEOTIDE SEQUENCE</scope>
    <source>
        <strain evidence="2">MPI-CAGE-CH-0235</strain>
    </source>
</reference>
<dbReference type="AlphaFoldDB" id="A0A8K0SHH6"/>
<comment type="caution">
    <text evidence="2">The sequence shown here is derived from an EMBL/GenBank/DDBJ whole genome shotgun (WGS) entry which is preliminary data.</text>
</comment>
<dbReference type="SUPFAM" id="SSF56112">
    <property type="entry name" value="Protein kinase-like (PK-like)"/>
    <property type="match status" value="1"/>
</dbReference>
<proteinExistence type="predicted"/>
<dbReference type="InterPro" id="IPR051678">
    <property type="entry name" value="AGP_Transferase"/>
</dbReference>
<gene>
    <name evidence="2" type="ORF">B0I35DRAFT_446354</name>
</gene>